<dbReference type="Proteomes" id="UP000077002">
    <property type="component" value="Unassembled WGS sequence"/>
</dbReference>
<keyword evidence="14" id="KW-0238">DNA-binding</keyword>
<evidence type="ECO:0000256" key="2">
    <source>
        <dbReference type="ARBA" id="ARBA00022670"/>
    </source>
</evidence>
<keyword evidence="20" id="KW-1185">Reference proteome</keyword>
<dbReference type="SUPFAM" id="SSF56672">
    <property type="entry name" value="DNA/RNA polymerases"/>
    <property type="match status" value="1"/>
</dbReference>
<keyword evidence="3" id="KW-0808">Transferase</keyword>
<feature type="domain" description="Chromo" evidence="18">
    <location>
        <begin position="481"/>
        <end position="524"/>
    </location>
</feature>
<dbReference type="GO" id="GO:0006338">
    <property type="term" value="P:chromatin remodeling"/>
    <property type="evidence" value="ECO:0007669"/>
    <property type="project" value="UniProtKB-ARBA"/>
</dbReference>
<feature type="compositionally biased region" description="Basic and acidic residues" evidence="17">
    <location>
        <begin position="125"/>
        <end position="143"/>
    </location>
</feature>
<protein>
    <recommendedName>
        <fullName evidence="18">Chromo domain-containing protein</fullName>
    </recommendedName>
</protein>
<dbReference type="Pfam" id="PF17917">
    <property type="entry name" value="RT_RNaseH"/>
    <property type="match status" value="1"/>
</dbReference>
<evidence type="ECO:0000256" key="1">
    <source>
        <dbReference type="ARBA" id="ARBA00011353"/>
    </source>
</evidence>
<dbReference type="InterPro" id="IPR036397">
    <property type="entry name" value="RNaseH_sf"/>
</dbReference>
<comment type="subunit">
    <text evidence="1">Component of the NuA4 histone acetyltransferase complex.</text>
</comment>
<keyword evidence="8" id="KW-0255">Endonuclease</keyword>
<dbReference type="Pfam" id="PF17921">
    <property type="entry name" value="Integrase_H2C2"/>
    <property type="match status" value="1"/>
</dbReference>
<proteinExistence type="predicted"/>
<dbReference type="InterPro" id="IPR000953">
    <property type="entry name" value="Chromo/chromo_shadow_dom"/>
</dbReference>
<evidence type="ECO:0000256" key="4">
    <source>
        <dbReference type="ARBA" id="ARBA00022695"/>
    </source>
</evidence>
<sequence>MAKSATLRHACVSPAFRMLAHFDPERQSRVEGGRTQWRPVAFFSRKMNTAERSYHTGDGEMLAIVEAFKVWRHYLESPAVRTIVLTDHEALQSFREIKVLNRRQMRWAEVLAAYDFQIQWRKGKDNPADGLSRRPDHMERDPPPEENILTALLQKRLPDDVETQADHLRVGDAVVVGVLTRARARDSRETAESVPSEAQEARMLQGSEALTSRLLYLQSQNDWCKEGEWRTLPEVVVPRGMFKGTWSVDHANLVRHDSAVYTPSDPATRGEILRVNHDDPWQGAHFGRTRTSDNVMRFYWWPHQSDWAELLPSAEYAINSTKNASTGRSPFKWVLSLTPTLYMNVDREERAARPVSVAAEDRARMLFESLAAAEEAREEAEKRMIEHYDKKRAERSFAIGDFVLVSSKHIRLARASKKLTDQFIGPFEVVDKHGLNAYTLRLPKKYGRLHHTFHVSLLRAYRARAGEPRPEPIDIDGEEEWEVEEVLAERVRSGRTQFHVRRKGYGEADDSWEPASNLAKTRAT</sequence>
<keyword evidence="7" id="KW-0064">Aspartyl protease</keyword>
<keyword evidence="10" id="KW-0460">Magnesium</keyword>
<evidence type="ECO:0000256" key="11">
    <source>
        <dbReference type="ARBA" id="ARBA00022908"/>
    </source>
</evidence>
<dbReference type="GO" id="GO:0003887">
    <property type="term" value="F:DNA-directed DNA polymerase activity"/>
    <property type="evidence" value="ECO:0007669"/>
    <property type="project" value="UniProtKB-KW"/>
</dbReference>
<dbReference type="Gene3D" id="2.40.50.40">
    <property type="match status" value="1"/>
</dbReference>
<dbReference type="GO" id="GO:0006310">
    <property type="term" value="P:DNA recombination"/>
    <property type="evidence" value="ECO:0007669"/>
    <property type="project" value="UniProtKB-KW"/>
</dbReference>
<evidence type="ECO:0000256" key="9">
    <source>
        <dbReference type="ARBA" id="ARBA00022801"/>
    </source>
</evidence>
<evidence type="ECO:0000256" key="5">
    <source>
        <dbReference type="ARBA" id="ARBA00022722"/>
    </source>
</evidence>
<keyword evidence="16" id="KW-0175">Coiled coil</keyword>
<dbReference type="Pfam" id="PF24626">
    <property type="entry name" value="SH3_Tf2-1"/>
    <property type="match status" value="1"/>
</dbReference>
<keyword evidence="13" id="KW-0239">DNA-directed DNA polymerase</keyword>
<dbReference type="RefSeq" id="XP_022506333.1">
    <property type="nucleotide sequence ID" value="XM_022661359.1"/>
</dbReference>
<dbReference type="GO" id="GO:0004190">
    <property type="term" value="F:aspartic-type endopeptidase activity"/>
    <property type="evidence" value="ECO:0007669"/>
    <property type="project" value="UniProtKB-KW"/>
</dbReference>
<feature type="coiled-coil region" evidence="16">
    <location>
        <begin position="363"/>
        <end position="390"/>
    </location>
</feature>
<dbReference type="GeneID" id="34606561"/>
<evidence type="ECO:0000256" key="17">
    <source>
        <dbReference type="SAM" id="MobiDB-lite"/>
    </source>
</evidence>
<dbReference type="SUPFAM" id="SSF54160">
    <property type="entry name" value="Chromo domain-like"/>
    <property type="match status" value="1"/>
</dbReference>
<dbReference type="GO" id="GO:0004519">
    <property type="term" value="F:endonuclease activity"/>
    <property type="evidence" value="ECO:0007669"/>
    <property type="project" value="UniProtKB-KW"/>
</dbReference>
<evidence type="ECO:0000256" key="7">
    <source>
        <dbReference type="ARBA" id="ARBA00022750"/>
    </source>
</evidence>
<dbReference type="GO" id="GO:0003677">
    <property type="term" value="F:DNA binding"/>
    <property type="evidence" value="ECO:0007669"/>
    <property type="project" value="UniProtKB-KW"/>
</dbReference>
<reference evidence="19 20" key="1">
    <citation type="submission" date="2016-03" db="EMBL/GenBank/DDBJ databases">
        <title>Draft genome sequence of the Fonsecaea monophora CBS 269.37.</title>
        <authorList>
            <person name="Bombassaro A."/>
            <person name="Vinicius W.A."/>
            <person name="De Hoog S."/>
            <person name="Sun J."/>
            <person name="Souza E.M."/>
            <person name="Raittz R.T."/>
            <person name="Costa F."/>
            <person name="Leao A.C."/>
            <person name="Tadra-Sfeir M.Z."/>
            <person name="Baura V."/>
            <person name="Balsanelli E."/>
            <person name="Pedrosa F.O."/>
            <person name="Moreno L.F."/>
            <person name="Steffens M.B."/>
            <person name="Xi L."/>
            <person name="Bocca A.L."/>
            <person name="Felipe M.S."/>
            <person name="Teixeira M."/>
            <person name="Telles Filho F.Q."/>
            <person name="Azevedo C.M."/>
            <person name="Gomes R."/>
            <person name="Vicente V.A."/>
        </authorList>
    </citation>
    <scope>NUCLEOTIDE SEQUENCE [LARGE SCALE GENOMIC DNA]</scope>
    <source>
        <strain evidence="19 20">CBS 269.37</strain>
    </source>
</reference>
<evidence type="ECO:0000313" key="19">
    <source>
        <dbReference type="EMBL" id="OAG34381.1"/>
    </source>
</evidence>
<dbReference type="SMART" id="SM00298">
    <property type="entry name" value="CHROMO"/>
    <property type="match status" value="1"/>
</dbReference>
<dbReference type="PANTHER" id="PTHR37984:SF5">
    <property type="entry name" value="PROTEIN NYNRIN-LIKE"/>
    <property type="match status" value="1"/>
</dbReference>
<dbReference type="Pfam" id="PF00385">
    <property type="entry name" value="Chromo"/>
    <property type="match status" value="1"/>
</dbReference>
<dbReference type="InterPro" id="IPR016197">
    <property type="entry name" value="Chromo-like_dom_sf"/>
</dbReference>
<feature type="region of interest" description="Disordered" evidence="17">
    <location>
        <begin position="125"/>
        <end position="144"/>
    </location>
</feature>
<dbReference type="OrthoDB" id="4499277at2759"/>
<dbReference type="GO" id="GO:0046872">
    <property type="term" value="F:metal ion binding"/>
    <property type="evidence" value="ECO:0007669"/>
    <property type="project" value="UniProtKB-KW"/>
</dbReference>
<dbReference type="PANTHER" id="PTHR37984">
    <property type="entry name" value="PROTEIN CBG26694"/>
    <property type="match status" value="1"/>
</dbReference>
<keyword evidence="11" id="KW-0229">DNA integration</keyword>
<evidence type="ECO:0000256" key="14">
    <source>
        <dbReference type="ARBA" id="ARBA00023125"/>
    </source>
</evidence>
<dbReference type="InterPro" id="IPR050951">
    <property type="entry name" value="Retrovirus_Pol_polyprotein"/>
</dbReference>
<dbReference type="AlphaFoldDB" id="A0A177ESF0"/>
<evidence type="ECO:0000256" key="8">
    <source>
        <dbReference type="ARBA" id="ARBA00022759"/>
    </source>
</evidence>
<gene>
    <name evidence="19" type="ORF">AYO21_11467</name>
</gene>
<comment type="caution">
    <text evidence="19">The sequence shown here is derived from an EMBL/GenBank/DDBJ whole genome shotgun (WGS) entry which is preliminary data.</text>
</comment>
<keyword evidence="4" id="KW-0548">Nucleotidyltransferase</keyword>
<dbReference type="InterPro" id="IPR041373">
    <property type="entry name" value="RT_RNaseH"/>
</dbReference>
<evidence type="ECO:0000313" key="20">
    <source>
        <dbReference type="Proteomes" id="UP000077002"/>
    </source>
</evidence>
<dbReference type="Gene3D" id="3.30.420.10">
    <property type="entry name" value="Ribonuclease H-like superfamily/Ribonuclease H"/>
    <property type="match status" value="1"/>
</dbReference>
<organism evidence="19 20">
    <name type="scientific">Fonsecaea monophora</name>
    <dbReference type="NCBI Taxonomy" id="254056"/>
    <lineage>
        <taxon>Eukaryota</taxon>
        <taxon>Fungi</taxon>
        <taxon>Dikarya</taxon>
        <taxon>Ascomycota</taxon>
        <taxon>Pezizomycotina</taxon>
        <taxon>Eurotiomycetes</taxon>
        <taxon>Chaetothyriomycetidae</taxon>
        <taxon>Chaetothyriales</taxon>
        <taxon>Herpotrichiellaceae</taxon>
        <taxon>Fonsecaea</taxon>
    </lineage>
</organism>
<evidence type="ECO:0000259" key="18">
    <source>
        <dbReference type="PROSITE" id="PS50013"/>
    </source>
</evidence>
<name>A0A177ESF0_9EURO</name>
<keyword evidence="12" id="KW-0695">RNA-directed DNA polymerase</keyword>
<dbReference type="EMBL" id="LVKK01000161">
    <property type="protein sequence ID" value="OAG34381.1"/>
    <property type="molecule type" value="Genomic_DNA"/>
</dbReference>
<dbReference type="PROSITE" id="PS50013">
    <property type="entry name" value="CHROMO_2"/>
    <property type="match status" value="1"/>
</dbReference>
<keyword evidence="5" id="KW-0540">Nuclease</keyword>
<evidence type="ECO:0000256" key="15">
    <source>
        <dbReference type="ARBA" id="ARBA00023172"/>
    </source>
</evidence>
<evidence type="ECO:0000256" key="12">
    <source>
        <dbReference type="ARBA" id="ARBA00022918"/>
    </source>
</evidence>
<dbReference type="GO" id="GO:0003964">
    <property type="term" value="F:RNA-directed DNA polymerase activity"/>
    <property type="evidence" value="ECO:0007669"/>
    <property type="project" value="UniProtKB-KW"/>
</dbReference>
<dbReference type="InterPro" id="IPR023780">
    <property type="entry name" value="Chromo_domain"/>
</dbReference>
<feature type="region of interest" description="Disordered" evidence="17">
    <location>
        <begin position="503"/>
        <end position="524"/>
    </location>
</feature>
<accession>A0A177ESF0</accession>
<keyword evidence="6" id="KW-0479">Metal-binding</keyword>
<evidence type="ECO:0000256" key="3">
    <source>
        <dbReference type="ARBA" id="ARBA00022679"/>
    </source>
</evidence>
<dbReference type="CDD" id="cd09274">
    <property type="entry name" value="RNase_HI_RT_Ty3"/>
    <property type="match status" value="1"/>
</dbReference>
<dbReference type="InterPro" id="IPR056924">
    <property type="entry name" value="SH3_Tf2-1"/>
</dbReference>
<evidence type="ECO:0000256" key="6">
    <source>
        <dbReference type="ARBA" id="ARBA00022723"/>
    </source>
</evidence>
<evidence type="ECO:0000256" key="16">
    <source>
        <dbReference type="SAM" id="Coils"/>
    </source>
</evidence>
<keyword evidence="15" id="KW-0233">DNA recombination</keyword>
<evidence type="ECO:0000256" key="13">
    <source>
        <dbReference type="ARBA" id="ARBA00022932"/>
    </source>
</evidence>
<dbReference type="InterPro" id="IPR043502">
    <property type="entry name" value="DNA/RNA_pol_sf"/>
</dbReference>
<keyword evidence="2" id="KW-0645">Protease</keyword>
<dbReference type="CDD" id="cd00024">
    <property type="entry name" value="CD_CSD"/>
    <property type="match status" value="1"/>
</dbReference>
<dbReference type="GO" id="GO:0006508">
    <property type="term" value="P:proteolysis"/>
    <property type="evidence" value="ECO:0007669"/>
    <property type="project" value="UniProtKB-KW"/>
</dbReference>
<evidence type="ECO:0000256" key="10">
    <source>
        <dbReference type="ARBA" id="ARBA00022842"/>
    </source>
</evidence>
<dbReference type="GO" id="GO:0015074">
    <property type="term" value="P:DNA integration"/>
    <property type="evidence" value="ECO:0007669"/>
    <property type="project" value="UniProtKB-KW"/>
</dbReference>
<keyword evidence="9" id="KW-0378">Hydrolase</keyword>
<dbReference type="InterPro" id="IPR041588">
    <property type="entry name" value="Integrase_H2C2"/>
</dbReference>